<gene>
    <name evidence="1" type="ORF">Egran_04405</name>
</gene>
<protein>
    <submittedName>
        <fullName evidence="1">Uncharacterized protein</fullName>
    </submittedName>
</protein>
<accession>A0A232LUI2</accession>
<evidence type="ECO:0000313" key="2">
    <source>
        <dbReference type="Proteomes" id="UP000243515"/>
    </source>
</evidence>
<reference evidence="1 2" key="1">
    <citation type="journal article" date="2015" name="Environ. Microbiol.">
        <title>Metagenome sequence of Elaphomyces granulatus from sporocarp tissue reveals Ascomycota ectomycorrhizal fingerprints of genome expansion and a Proteobacteria-rich microbiome.</title>
        <authorList>
            <person name="Quandt C.A."/>
            <person name="Kohler A."/>
            <person name="Hesse C.N."/>
            <person name="Sharpton T.J."/>
            <person name="Martin F."/>
            <person name="Spatafora J.W."/>
        </authorList>
    </citation>
    <scope>NUCLEOTIDE SEQUENCE [LARGE SCALE GENOMIC DNA]</scope>
    <source>
        <strain evidence="1 2">OSC145934</strain>
    </source>
</reference>
<dbReference type="OrthoDB" id="194358at2759"/>
<dbReference type="EMBL" id="NPHW01004521">
    <property type="protein sequence ID" value="OXV07830.1"/>
    <property type="molecule type" value="Genomic_DNA"/>
</dbReference>
<comment type="caution">
    <text evidence="1">The sequence shown here is derived from an EMBL/GenBank/DDBJ whole genome shotgun (WGS) entry which is preliminary data.</text>
</comment>
<dbReference type="AlphaFoldDB" id="A0A232LUI2"/>
<organism evidence="1 2">
    <name type="scientific">Elaphomyces granulatus</name>
    <dbReference type="NCBI Taxonomy" id="519963"/>
    <lineage>
        <taxon>Eukaryota</taxon>
        <taxon>Fungi</taxon>
        <taxon>Dikarya</taxon>
        <taxon>Ascomycota</taxon>
        <taxon>Pezizomycotina</taxon>
        <taxon>Eurotiomycetes</taxon>
        <taxon>Eurotiomycetidae</taxon>
        <taxon>Eurotiales</taxon>
        <taxon>Elaphomycetaceae</taxon>
        <taxon>Elaphomyces</taxon>
    </lineage>
</organism>
<name>A0A232LUI2_9EURO</name>
<evidence type="ECO:0000313" key="1">
    <source>
        <dbReference type="EMBL" id="OXV07830.1"/>
    </source>
</evidence>
<dbReference type="Proteomes" id="UP000243515">
    <property type="component" value="Unassembled WGS sequence"/>
</dbReference>
<keyword evidence="2" id="KW-1185">Reference proteome</keyword>
<proteinExistence type="predicted"/>
<sequence>MNSCAHIAWLQAIENEATGQLSLEETGRLSRIVQNMPHANVQTPRLGVEASGAMSICEWKLILLQQTRL</sequence>